<dbReference type="Proteomes" id="UP000324222">
    <property type="component" value="Unassembled WGS sequence"/>
</dbReference>
<gene>
    <name evidence="1" type="ORF">E2C01_097816</name>
</gene>
<comment type="caution">
    <text evidence="1">The sequence shown here is derived from an EMBL/GenBank/DDBJ whole genome shotgun (WGS) entry which is preliminary data.</text>
</comment>
<accession>A0A5B7KCD0</accession>
<proteinExistence type="predicted"/>
<name>A0A5B7KCD0_PORTR</name>
<keyword evidence="2" id="KW-1185">Reference proteome</keyword>
<organism evidence="1 2">
    <name type="scientific">Portunus trituberculatus</name>
    <name type="common">Swimming crab</name>
    <name type="synonym">Neptunus trituberculatus</name>
    <dbReference type="NCBI Taxonomy" id="210409"/>
    <lineage>
        <taxon>Eukaryota</taxon>
        <taxon>Metazoa</taxon>
        <taxon>Ecdysozoa</taxon>
        <taxon>Arthropoda</taxon>
        <taxon>Crustacea</taxon>
        <taxon>Multicrustacea</taxon>
        <taxon>Malacostraca</taxon>
        <taxon>Eumalacostraca</taxon>
        <taxon>Eucarida</taxon>
        <taxon>Decapoda</taxon>
        <taxon>Pleocyemata</taxon>
        <taxon>Brachyura</taxon>
        <taxon>Eubrachyura</taxon>
        <taxon>Portunoidea</taxon>
        <taxon>Portunidae</taxon>
        <taxon>Portuninae</taxon>
        <taxon>Portunus</taxon>
    </lineage>
</organism>
<protein>
    <submittedName>
        <fullName evidence="1">Uncharacterized protein</fullName>
    </submittedName>
</protein>
<reference evidence="1 2" key="1">
    <citation type="submission" date="2019-05" db="EMBL/GenBank/DDBJ databases">
        <title>Another draft genome of Portunus trituberculatus and its Hox gene families provides insights of decapod evolution.</title>
        <authorList>
            <person name="Jeong J.-H."/>
            <person name="Song I."/>
            <person name="Kim S."/>
            <person name="Choi T."/>
            <person name="Kim D."/>
            <person name="Ryu S."/>
            <person name="Kim W."/>
        </authorList>
    </citation>
    <scope>NUCLEOTIDE SEQUENCE [LARGE SCALE GENOMIC DNA]</scope>
    <source>
        <tissue evidence="1">Muscle</tissue>
    </source>
</reference>
<dbReference type="EMBL" id="VSRR010130564">
    <property type="protein sequence ID" value="MPD02245.1"/>
    <property type="molecule type" value="Genomic_DNA"/>
</dbReference>
<sequence>MQGSEQPS</sequence>
<evidence type="ECO:0000313" key="1">
    <source>
        <dbReference type="EMBL" id="MPD02245.1"/>
    </source>
</evidence>
<evidence type="ECO:0000313" key="2">
    <source>
        <dbReference type="Proteomes" id="UP000324222"/>
    </source>
</evidence>